<proteinExistence type="inferred from homology"/>
<dbReference type="Proteomes" id="UP000250831">
    <property type="component" value="Unassembled WGS sequence"/>
</dbReference>
<protein>
    <submittedName>
        <fullName evidence="4">Histone deacetylase</fullName>
    </submittedName>
</protein>
<dbReference type="CDD" id="cd09993">
    <property type="entry name" value="HDAC_classIV"/>
    <property type="match status" value="1"/>
</dbReference>
<dbReference type="InterPro" id="IPR044150">
    <property type="entry name" value="HDAC_classIV"/>
</dbReference>
<keyword evidence="2" id="KW-0378">Hydrolase</keyword>
<accession>A0A363NZ15</accession>
<organism evidence="4 5">
    <name type="scientific">Sphingobacterium athyrii</name>
    <dbReference type="NCBI Taxonomy" id="2152717"/>
    <lineage>
        <taxon>Bacteria</taxon>
        <taxon>Pseudomonadati</taxon>
        <taxon>Bacteroidota</taxon>
        <taxon>Sphingobacteriia</taxon>
        <taxon>Sphingobacteriales</taxon>
        <taxon>Sphingobacteriaceae</taxon>
        <taxon>Sphingobacterium</taxon>
    </lineage>
</organism>
<gene>
    <name evidence="4" type="ORF">DCO56_03460</name>
</gene>
<comment type="caution">
    <text evidence="4">The sequence shown here is derived from an EMBL/GenBank/DDBJ whole genome shotgun (WGS) entry which is preliminary data.</text>
</comment>
<feature type="domain" description="Histone deacetylase" evidence="3">
    <location>
        <begin position="30"/>
        <end position="295"/>
    </location>
</feature>
<dbReference type="InterPro" id="IPR037138">
    <property type="entry name" value="His_deacetylse_dom_sf"/>
</dbReference>
<dbReference type="RefSeq" id="WP_108632334.1">
    <property type="nucleotide sequence ID" value="NZ_QCXX01000001.1"/>
</dbReference>
<reference evidence="4 5" key="1">
    <citation type="submission" date="2018-04" db="EMBL/GenBank/DDBJ databases">
        <title>Sphingobacterium sp. M46 Genome.</title>
        <authorList>
            <person name="Cheng J."/>
            <person name="Li Y."/>
        </authorList>
    </citation>
    <scope>NUCLEOTIDE SEQUENCE [LARGE SCALE GENOMIC DNA]</scope>
    <source>
        <strain evidence="4 5">M46</strain>
    </source>
</reference>
<dbReference type="EMBL" id="QCXX01000001">
    <property type="protein sequence ID" value="PUV26039.1"/>
    <property type="molecule type" value="Genomic_DNA"/>
</dbReference>
<keyword evidence="5" id="KW-1185">Reference proteome</keyword>
<dbReference type="InterPro" id="IPR000286">
    <property type="entry name" value="HDACs"/>
</dbReference>
<sequence length="308" mass="35053">MNKIRFKVLKIAFHPEFIHPVKEGHRFPMLKYELIPLQLKHEGLANETNFFRPELASFETCCLVHDPAYVAKLFDLTLDPKMVRRIGFPLSKRLVDRERYILDGTIQAACYALKYGVAFTVAGGTHHAGYDFGEGFCLLNDQATAAGYLLQHNRADRILIIDLDVHQGNGTADIFEGHQQVFTFSMHGEKNYPFIKQRSHLDIGLAENITDKEYLEILNKNLLELFDRIRPDFVFYQAGVDILATDKLGRLNLSPATCARRDELVLGLCHQLHIPVQVSMGGGYSPRIKDIVNAHCQTFKIAIDLYHL</sequence>
<dbReference type="PANTHER" id="PTHR10625:SF19">
    <property type="entry name" value="HISTONE DEACETYLASE 12"/>
    <property type="match status" value="1"/>
</dbReference>
<dbReference type="InterPro" id="IPR023696">
    <property type="entry name" value="Ureohydrolase_dom_sf"/>
</dbReference>
<evidence type="ECO:0000256" key="2">
    <source>
        <dbReference type="ARBA" id="ARBA00022801"/>
    </source>
</evidence>
<dbReference type="AlphaFoldDB" id="A0A363NZ15"/>
<dbReference type="Pfam" id="PF00850">
    <property type="entry name" value="Hist_deacetyl"/>
    <property type="match status" value="1"/>
</dbReference>
<dbReference type="OrthoDB" id="9808367at2"/>
<comment type="similarity">
    <text evidence="1">Belongs to the histone deacetylase family.</text>
</comment>
<dbReference type="PANTHER" id="PTHR10625">
    <property type="entry name" value="HISTONE DEACETYLASE HDAC1-RELATED"/>
    <property type="match status" value="1"/>
</dbReference>
<evidence type="ECO:0000313" key="4">
    <source>
        <dbReference type="EMBL" id="PUV26039.1"/>
    </source>
</evidence>
<dbReference type="InterPro" id="IPR023801">
    <property type="entry name" value="His_deacetylse_dom"/>
</dbReference>
<dbReference type="GO" id="GO:0040029">
    <property type="term" value="P:epigenetic regulation of gene expression"/>
    <property type="evidence" value="ECO:0007669"/>
    <property type="project" value="TreeGrafter"/>
</dbReference>
<dbReference type="Gene3D" id="3.40.800.20">
    <property type="entry name" value="Histone deacetylase domain"/>
    <property type="match status" value="1"/>
</dbReference>
<dbReference type="SUPFAM" id="SSF52768">
    <property type="entry name" value="Arginase/deacetylase"/>
    <property type="match status" value="1"/>
</dbReference>
<dbReference type="GO" id="GO:0004407">
    <property type="term" value="F:histone deacetylase activity"/>
    <property type="evidence" value="ECO:0007669"/>
    <property type="project" value="InterPro"/>
</dbReference>
<dbReference type="PRINTS" id="PR01270">
    <property type="entry name" value="HDASUPER"/>
</dbReference>
<evidence type="ECO:0000259" key="3">
    <source>
        <dbReference type="Pfam" id="PF00850"/>
    </source>
</evidence>
<name>A0A363NZ15_9SPHI</name>
<dbReference type="GO" id="GO:0016787">
    <property type="term" value="F:hydrolase activity"/>
    <property type="evidence" value="ECO:0007669"/>
    <property type="project" value="UniProtKB-KW"/>
</dbReference>
<evidence type="ECO:0000313" key="5">
    <source>
        <dbReference type="Proteomes" id="UP000250831"/>
    </source>
</evidence>
<evidence type="ECO:0000256" key="1">
    <source>
        <dbReference type="ARBA" id="ARBA00005947"/>
    </source>
</evidence>